<dbReference type="SUPFAM" id="SSF49354">
    <property type="entry name" value="PapD-like"/>
    <property type="match status" value="1"/>
</dbReference>
<reference evidence="8" key="1">
    <citation type="submission" date="2021-07" db="EMBL/GenBank/DDBJ databases">
        <title>Draft genome of Mortierella alpina, strain LL118, isolated from an aspen leaf litter sample.</title>
        <authorList>
            <person name="Yang S."/>
            <person name="Vinatzer B.A."/>
        </authorList>
    </citation>
    <scope>NUCLEOTIDE SEQUENCE</scope>
    <source>
        <strain evidence="8">LL118</strain>
    </source>
</reference>
<dbReference type="InterPro" id="IPR016763">
    <property type="entry name" value="VAP"/>
</dbReference>
<comment type="caution">
    <text evidence="8">The sequence shown here is derived from an EMBL/GenBank/DDBJ whole genome shotgun (WGS) entry which is preliminary data.</text>
</comment>
<feature type="compositionally biased region" description="Polar residues" evidence="6">
    <location>
        <begin position="161"/>
        <end position="171"/>
    </location>
</feature>
<dbReference type="Pfam" id="PF00635">
    <property type="entry name" value="Motile_Sperm"/>
    <property type="match status" value="1"/>
</dbReference>
<evidence type="ECO:0000256" key="3">
    <source>
        <dbReference type="ARBA" id="ARBA00022692"/>
    </source>
</evidence>
<evidence type="ECO:0000256" key="5">
    <source>
        <dbReference type="ARBA" id="ARBA00023136"/>
    </source>
</evidence>
<feature type="compositionally biased region" description="Low complexity" evidence="6">
    <location>
        <begin position="185"/>
        <end position="199"/>
    </location>
</feature>
<protein>
    <recommendedName>
        <fullName evidence="7">MSP domain-containing protein</fullName>
    </recommendedName>
</protein>
<keyword evidence="5" id="KW-0472">Membrane</keyword>
<keyword evidence="4" id="KW-1133">Transmembrane helix</keyword>
<comment type="subcellular location">
    <subcellularLocation>
        <location evidence="1">Membrane</location>
        <topology evidence="1">Single-pass type IV membrane protein</topology>
    </subcellularLocation>
</comment>
<evidence type="ECO:0000256" key="4">
    <source>
        <dbReference type="ARBA" id="ARBA00022989"/>
    </source>
</evidence>
<feature type="compositionally biased region" description="Low complexity" evidence="6">
    <location>
        <begin position="125"/>
        <end position="152"/>
    </location>
</feature>
<evidence type="ECO:0000313" key="9">
    <source>
        <dbReference type="Proteomes" id="UP000717515"/>
    </source>
</evidence>
<feature type="region of interest" description="Disordered" evidence="6">
    <location>
        <begin position="115"/>
        <end position="224"/>
    </location>
</feature>
<evidence type="ECO:0000259" key="7">
    <source>
        <dbReference type="PROSITE" id="PS50202"/>
    </source>
</evidence>
<dbReference type="PANTHER" id="PTHR10809:SF6">
    <property type="entry name" value="AT11025P-RELATED"/>
    <property type="match status" value="1"/>
</dbReference>
<proteinExistence type="inferred from homology"/>
<feature type="compositionally biased region" description="Polar residues" evidence="6">
    <location>
        <begin position="202"/>
        <end position="220"/>
    </location>
</feature>
<organism evidence="8 9">
    <name type="scientific">Mortierella alpina</name>
    <name type="common">Oleaginous fungus</name>
    <name type="synonym">Mortierella renispora</name>
    <dbReference type="NCBI Taxonomy" id="64518"/>
    <lineage>
        <taxon>Eukaryota</taxon>
        <taxon>Fungi</taxon>
        <taxon>Fungi incertae sedis</taxon>
        <taxon>Mucoromycota</taxon>
        <taxon>Mortierellomycotina</taxon>
        <taxon>Mortierellomycetes</taxon>
        <taxon>Mortierellales</taxon>
        <taxon>Mortierellaceae</taxon>
        <taxon>Mortierella</taxon>
    </lineage>
</organism>
<dbReference type="PROSITE" id="PS50202">
    <property type="entry name" value="MSP"/>
    <property type="match status" value="1"/>
</dbReference>
<gene>
    <name evidence="8" type="ORF">KVV02_001043</name>
</gene>
<keyword evidence="3" id="KW-0812">Transmembrane</keyword>
<feature type="domain" description="MSP" evidence="7">
    <location>
        <begin position="1"/>
        <end position="113"/>
    </location>
</feature>
<name>A0A9P8CZW6_MORAP</name>
<dbReference type="GO" id="GO:0005886">
    <property type="term" value="C:plasma membrane"/>
    <property type="evidence" value="ECO:0007669"/>
    <property type="project" value="TreeGrafter"/>
</dbReference>
<evidence type="ECO:0000313" key="8">
    <source>
        <dbReference type="EMBL" id="KAG9325044.1"/>
    </source>
</evidence>
<dbReference type="GO" id="GO:0061817">
    <property type="term" value="P:endoplasmic reticulum-plasma membrane tethering"/>
    <property type="evidence" value="ECO:0007669"/>
    <property type="project" value="TreeGrafter"/>
</dbReference>
<evidence type="ECO:0000256" key="6">
    <source>
        <dbReference type="SAM" id="MobiDB-lite"/>
    </source>
</evidence>
<dbReference type="PANTHER" id="PTHR10809">
    <property type="entry name" value="VESICLE-ASSOCIATED MEMBRANE PROTEIN-ASSOCIATED PROTEIN"/>
    <property type="match status" value="1"/>
</dbReference>
<evidence type="ECO:0000256" key="2">
    <source>
        <dbReference type="ARBA" id="ARBA00008932"/>
    </source>
</evidence>
<comment type="similarity">
    <text evidence="2">Belongs to the VAMP-associated protein (VAP) (TC 9.B.17) family.</text>
</comment>
<dbReference type="EMBL" id="JAIFTL010000050">
    <property type="protein sequence ID" value="KAG9325044.1"/>
    <property type="molecule type" value="Genomic_DNA"/>
</dbReference>
<dbReference type="Proteomes" id="UP000717515">
    <property type="component" value="Unassembled WGS sequence"/>
</dbReference>
<dbReference type="Gene3D" id="2.60.40.10">
    <property type="entry name" value="Immunoglobulins"/>
    <property type="match status" value="1"/>
</dbReference>
<dbReference type="GO" id="GO:0090158">
    <property type="term" value="P:endoplasmic reticulum membrane organization"/>
    <property type="evidence" value="ECO:0007669"/>
    <property type="project" value="TreeGrafter"/>
</dbReference>
<sequence>MDTFAILASLASKVSSGLVSKLKIKNLLTSHVGYKFKTNAPLRYSVKPVLGVLAPGQSIEVFVRCESWVNPQDRFLLQSVALDEKESQGIDAVTWKEIDRRRIIENFIQCSSSSTLVMREPQDDGGSLSSSSSNSSRTTASVVSSTQSSGLSEKTRPQRPHPSNHQGQQKRPTVAHVHAAGRKMSTSSSVSSNTSSPGSYPTLFTSSKGGAPSRSSNSSAPGLEHGLLSKPVGYLTTTLSNSKHFLRTMSQFLAARKYTKIQMFTVSVICLLLGLLLPLEKIFMWSSGASSSNTTSSSSTQFRSGVIHRKPIFSSSTASSGILPVMVTTAQAGPAVVAQEADPADLPPLEEIVPEEVPRPEVWVQDESMPAATVEGAL</sequence>
<evidence type="ECO:0000256" key="1">
    <source>
        <dbReference type="ARBA" id="ARBA00004211"/>
    </source>
</evidence>
<dbReference type="InterPro" id="IPR008962">
    <property type="entry name" value="PapD-like_sf"/>
</dbReference>
<dbReference type="GO" id="GO:0005789">
    <property type="term" value="C:endoplasmic reticulum membrane"/>
    <property type="evidence" value="ECO:0007669"/>
    <property type="project" value="InterPro"/>
</dbReference>
<dbReference type="InterPro" id="IPR013783">
    <property type="entry name" value="Ig-like_fold"/>
</dbReference>
<dbReference type="InterPro" id="IPR000535">
    <property type="entry name" value="MSP_dom"/>
</dbReference>
<accession>A0A9P8CZW6</accession>
<dbReference type="AlphaFoldDB" id="A0A9P8CZW6"/>